<dbReference type="Gene3D" id="3.40.50.12780">
    <property type="entry name" value="N-terminal domain of ligase-like"/>
    <property type="match status" value="1"/>
</dbReference>
<dbReference type="SUPFAM" id="SSF56801">
    <property type="entry name" value="Acetyl-CoA synthetase-like"/>
    <property type="match status" value="1"/>
</dbReference>
<evidence type="ECO:0000313" key="2">
    <source>
        <dbReference type="Proteomes" id="UP000436181"/>
    </source>
</evidence>
<sequence length="213" mass="22476">MDIIAPLLADPAAPRLTTYTPAGRMELSGQTLANWQSKVAHLLRAYGVQPGDRIGLIADTGWQPAVIAIGAWHVGAVLTDNPDAQLLFTDDPARAEASDAEEIFLLSSDPFGRGVEESGGEVPFGITDFSPEVRIHPDQYHAPTVDGPELAEGVSAPGAGSARRVLTGPWQNVAELTRALVPLMHAGSVVVSVDTATERIQELAAKEGAELEL</sequence>
<keyword evidence="2" id="KW-1185">Reference proteome</keyword>
<gene>
    <name evidence="1" type="ORF">F8377_02020</name>
</gene>
<dbReference type="InterPro" id="IPR017523">
    <property type="entry name" value="Rv3268"/>
</dbReference>
<proteinExistence type="predicted"/>
<dbReference type="Proteomes" id="UP000436181">
    <property type="component" value="Unassembled WGS sequence"/>
</dbReference>
<dbReference type="RefSeq" id="WP_151843797.1">
    <property type="nucleotide sequence ID" value="NZ_WBZJ01000001.1"/>
</dbReference>
<dbReference type="InterPro" id="IPR042099">
    <property type="entry name" value="ANL_N_sf"/>
</dbReference>
<dbReference type="EMBL" id="WBZJ01000001">
    <property type="protein sequence ID" value="KAB3522963.1"/>
    <property type="molecule type" value="Genomic_DNA"/>
</dbReference>
<evidence type="ECO:0000313" key="1">
    <source>
        <dbReference type="EMBL" id="KAB3522963.1"/>
    </source>
</evidence>
<reference evidence="1 2" key="1">
    <citation type="submission" date="2019-10" db="EMBL/GenBank/DDBJ databases">
        <title>Corynebacterium sp novel species isolated from the respiratory tract of Marmot.</title>
        <authorList>
            <person name="Zhang G."/>
        </authorList>
    </citation>
    <scope>NUCLEOTIDE SEQUENCE [LARGE SCALE GENOMIC DNA]</scope>
    <source>
        <strain evidence="1 2">336</strain>
    </source>
</reference>
<protein>
    <submittedName>
        <fullName evidence="1">AMP-binding protein</fullName>
    </submittedName>
</protein>
<dbReference type="NCBIfam" id="TIGR03089">
    <property type="entry name" value="TIGR03089 family protein"/>
    <property type="match status" value="1"/>
</dbReference>
<comment type="caution">
    <text evidence="1">The sequence shown here is derived from an EMBL/GenBank/DDBJ whole genome shotgun (WGS) entry which is preliminary data.</text>
</comment>
<organism evidence="1 2">
    <name type="scientific">Corynebacterium zhongnanshanii</name>
    <dbReference type="NCBI Taxonomy" id="2768834"/>
    <lineage>
        <taxon>Bacteria</taxon>
        <taxon>Bacillati</taxon>
        <taxon>Actinomycetota</taxon>
        <taxon>Actinomycetes</taxon>
        <taxon>Mycobacteriales</taxon>
        <taxon>Corynebacteriaceae</taxon>
        <taxon>Corynebacterium</taxon>
    </lineage>
</organism>
<accession>A0ABQ6VGP6</accession>
<name>A0ABQ6VGP6_9CORY</name>